<dbReference type="GeneID" id="71998593"/>
<dbReference type="Proteomes" id="UP000814176">
    <property type="component" value="Unassembled WGS sequence"/>
</dbReference>
<organism evidence="1 2">
    <name type="scientific">Rhodofomes roseus</name>
    <dbReference type="NCBI Taxonomy" id="34475"/>
    <lineage>
        <taxon>Eukaryota</taxon>
        <taxon>Fungi</taxon>
        <taxon>Dikarya</taxon>
        <taxon>Basidiomycota</taxon>
        <taxon>Agaricomycotina</taxon>
        <taxon>Agaricomycetes</taxon>
        <taxon>Polyporales</taxon>
        <taxon>Rhodofomes</taxon>
    </lineage>
</organism>
<proteinExistence type="predicted"/>
<dbReference type="EMBL" id="JADCUA010000003">
    <property type="protein sequence ID" value="KAH9841417.1"/>
    <property type="molecule type" value="Genomic_DNA"/>
</dbReference>
<accession>A0ABQ8KRQ1</accession>
<evidence type="ECO:0000313" key="1">
    <source>
        <dbReference type="EMBL" id="KAH9841417.1"/>
    </source>
</evidence>
<evidence type="ECO:0000313" key="2">
    <source>
        <dbReference type="Proteomes" id="UP000814176"/>
    </source>
</evidence>
<evidence type="ECO:0008006" key="3">
    <source>
        <dbReference type="Google" id="ProtNLM"/>
    </source>
</evidence>
<comment type="caution">
    <text evidence="1">The sequence shown here is derived from an EMBL/GenBank/DDBJ whole genome shotgun (WGS) entry which is preliminary data.</text>
</comment>
<gene>
    <name evidence="1" type="ORF">C8Q71DRAFT_328697</name>
</gene>
<reference evidence="1 2" key="1">
    <citation type="journal article" date="2021" name="Environ. Microbiol.">
        <title>Gene family expansions and transcriptome signatures uncover fungal adaptations to wood decay.</title>
        <authorList>
            <person name="Hage H."/>
            <person name="Miyauchi S."/>
            <person name="Viragh M."/>
            <person name="Drula E."/>
            <person name="Min B."/>
            <person name="Chaduli D."/>
            <person name="Navarro D."/>
            <person name="Favel A."/>
            <person name="Norest M."/>
            <person name="Lesage-Meessen L."/>
            <person name="Balint B."/>
            <person name="Merenyi Z."/>
            <person name="de Eugenio L."/>
            <person name="Morin E."/>
            <person name="Martinez A.T."/>
            <person name="Baldrian P."/>
            <person name="Stursova M."/>
            <person name="Martinez M.J."/>
            <person name="Novotny C."/>
            <person name="Magnuson J.K."/>
            <person name="Spatafora J.W."/>
            <person name="Maurice S."/>
            <person name="Pangilinan J."/>
            <person name="Andreopoulos W."/>
            <person name="LaButti K."/>
            <person name="Hundley H."/>
            <person name="Na H."/>
            <person name="Kuo A."/>
            <person name="Barry K."/>
            <person name="Lipzen A."/>
            <person name="Henrissat B."/>
            <person name="Riley R."/>
            <person name="Ahrendt S."/>
            <person name="Nagy L.G."/>
            <person name="Grigoriev I.V."/>
            <person name="Martin F."/>
            <person name="Rosso M.N."/>
        </authorList>
    </citation>
    <scope>NUCLEOTIDE SEQUENCE [LARGE SCALE GENOMIC DNA]</scope>
    <source>
        <strain evidence="1 2">CIRM-BRFM 1785</strain>
    </source>
</reference>
<dbReference type="RefSeq" id="XP_047782716.1">
    <property type="nucleotide sequence ID" value="XM_047917861.1"/>
</dbReference>
<keyword evidence="2" id="KW-1185">Reference proteome</keyword>
<sequence>MRLGTASMHMAKWTLRLLLGLLLPLFGPWRILFLIWVCRCLNALCCACVQLVDVRSDTMLNWVSLWDWSSTPAVRPRRMGEGKTCGHCAERASATTGTCGMQQCRDRVHTRVSLLSARSARNW</sequence>
<name>A0ABQ8KRQ1_9APHY</name>
<protein>
    <recommendedName>
        <fullName evidence="3">Secreted protein</fullName>
    </recommendedName>
</protein>